<organism evidence="1 2">
    <name type="scientific">Aureobasidium melanogenum</name>
    <name type="common">Aureobasidium pullulans var. melanogenum</name>
    <dbReference type="NCBI Taxonomy" id="46634"/>
    <lineage>
        <taxon>Eukaryota</taxon>
        <taxon>Fungi</taxon>
        <taxon>Dikarya</taxon>
        <taxon>Ascomycota</taxon>
        <taxon>Pezizomycotina</taxon>
        <taxon>Dothideomycetes</taxon>
        <taxon>Dothideomycetidae</taxon>
        <taxon>Dothideales</taxon>
        <taxon>Saccotheciaceae</taxon>
        <taxon>Aureobasidium</taxon>
    </lineage>
</organism>
<name>A0A9P8F6L6_AURME</name>
<sequence length="71" mass="8318">MLTVIGFLTAGVVFAISYYLYNRFFVSHRPWGMSVRKHLPMGLFRRLSSGNVTSKQRQSYELVRRDEEDAM</sequence>
<dbReference type="AlphaFoldDB" id="A0A9P8F6L6"/>
<protein>
    <submittedName>
        <fullName evidence="1">Uncharacterized protein</fullName>
    </submittedName>
</protein>
<reference evidence="1" key="2">
    <citation type="submission" date="2021-08" db="EMBL/GenBank/DDBJ databases">
        <authorList>
            <person name="Gostincar C."/>
            <person name="Sun X."/>
            <person name="Song Z."/>
            <person name="Gunde-Cimerman N."/>
        </authorList>
    </citation>
    <scope>NUCLEOTIDE SEQUENCE</scope>
    <source>
        <strain evidence="1">EXF-9298</strain>
    </source>
</reference>
<evidence type="ECO:0000313" key="1">
    <source>
        <dbReference type="EMBL" id="KAG9944877.1"/>
    </source>
</evidence>
<dbReference type="Proteomes" id="UP000729357">
    <property type="component" value="Unassembled WGS sequence"/>
</dbReference>
<gene>
    <name evidence="1" type="ORF">KCU98_g18479</name>
</gene>
<accession>A0A9P8F6L6</accession>
<dbReference type="EMBL" id="JAHFXS010004948">
    <property type="protein sequence ID" value="KAG9944877.1"/>
    <property type="molecule type" value="Genomic_DNA"/>
</dbReference>
<reference evidence="1" key="1">
    <citation type="journal article" date="2021" name="J Fungi (Basel)">
        <title>Virulence traits and population genomics of the black yeast Aureobasidium melanogenum.</title>
        <authorList>
            <person name="Cernosa A."/>
            <person name="Sun X."/>
            <person name="Gostincar C."/>
            <person name="Fang C."/>
            <person name="Gunde-Cimerman N."/>
            <person name="Song Z."/>
        </authorList>
    </citation>
    <scope>NUCLEOTIDE SEQUENCE</scope>
    <source>
        <strain evidence="1">EXF-9298</strain>
    </source>
</reference>
<evidence type="ECO:0000313" key="2">
    <source>
        <dbReference type="Proteomes" id="UP000729357"/>
    </source>
</evidence>
<feature type="non-terminal residue" evidence="1">
    <location>
        <position position="1"/>
    </location>
</feature>
<keyword evidence="2" id="KW-1185">Reference proteome</keyword>
<feature type="non-terminal residue" evidence="1">
    <location>
        <position position="71"/>
    </location>
</feature>
<proteinExistence type="predicted"/>
<comment type="caution">
    <text evidence="1">The sequence shown here is derived from an EMBL/GenBank/DDBJ whole genome shotgun (WGS) entry which is preliminary data.</text>
</comment>